<comment type="caution">
    <text evidence="1">The sequence shown here is derived from an EMBL/GenBank/DDBJ whole genome shotgun (WGS) entry which is preliminary data.</text>
</comment>
<sequence>MVWGCFSWYGLGPLVPIHGKLNADAYCTILDDNVLPTLWQFYGLDPCYFQDDNASCQVSTLTKAWYGANGVHRMDWPAQSPDLNPIENLWDALHRRIQGCTTRPKSVSIYSMSSPSRVEENTISCHTKTCGKYAPEGSRCNCLSWRLYQLLILNNWPRLVSSDLTLRENKVAKNNMLKEATWSRKNLKPGNAQLLFARRWKEKGFQ</sequence>
<evidence type="ECO:0000313" key="1">
    <source>
        <dbReference type="EMBL" id="GIY70476.1"/>
    </source>
</evidence>
<protein>
    <submittedName>
        <fullName evidence="1">Transposable element Tc1 transposase</fullName>
    </submittedName>
</protein>
<dbReference type="InterPro" id="IPR036397">
    <property type="entry name" value="RNaseH_sf"/>
</dbReference>
<evidence type="ECO:0000313" key="2">
    <source>
        <dbReference type="Proteomes" id="UP001054837"/>
    </source>
</evidence>
<dbReference type="AlphaFoldDB" id="A0AAV4VJ81"/>
<dbReference type="GO" id="GO:0003676">
    <property type="term" value="F:nucleic acid binding"/>
    <property type="evidence" value="ECO:0007669"/>
    <property type="project" value="InterPro"/>
</dbReference>
<gene>
    <name evidence="1" type="primary">tc1a</name>
    <name evidence="1" type="ORF">CDAR_491941</name>
</gene>
<dbReference type="Gene3D" id="3.30.420.10">
    <property type="entry name" value="Ribonuclease H-like superfamily/Ribonuclease H"/>
    <property type="match status" value="1"/>
</dbReference>
<reference evidence="1 2" key="1">
    <citation type="submission" date="2021-06" db="EMBL/GenBank/DDBJ databases">
        <title>Caerostris darwini draft genome.</title>
        <authorList>
            <person name="Kono N."/>
            <person name="Arakawa K."/>
        </authorList>
    </citation>
    <scope>NUCLEOTIDE SEQUENCE [LARGE SCALE GENOMIC DNA]</scope>
</reference>
<name>A0AAV4VJ81_9ARAC</name>
<proteinExistence type="predicted"/>
<accession>A0AAV4VJ81</accession>
<dbReference type="Proteomes" id="UP001054837">
    <property type="component" value="Unassembled WGS sequence"/>
</dbReference>
<keyword evidence="2" id="KW-1185">Reference proteome</keyword>
<dbReference type="EMBL" id="BPLQ01013182">
    <property type="protein sequence ID" value="GIY70476.1"/>
    <property type="molecule type" value="Genomic_DNA"/>
</dbReference>
<organism evidence="1 2">
    <name type="scientific">Caerostris darwini</name>
    <dbReference type="NCBI Taxonomy" id="1538125"/>
    <lineage>
        <taxon>Eukaryota</taxon>
        <taxon>Metazoa</taxon>
        <taxon>Ecdysozoa</taxon>
        <taxon>Arthropoda</taxon>
        <taxon>Chelicerata</taxon>
        <taxon>Arachnida</taxon>
        <taxon>Araneae</taxon>
        <taxon>Araneomorphae</taxon>
        <taxon>Entelegynae</taxon>
        <taxon>Araneoidea</taxon>
        <taxon>Araneidae</taxon>
        <taxon>Caerostris</taxon>
    </lineage>
</organism>